<proteinExistence type="predicted"/>
<dbReference type="KEGG" id="aka:TKWG_23680"/>
<evidence type="ECO:0000313" key="1">
    <source>
        <dbReference type="EMBL" id="AFK64327.1"/>
    </source>
</evidence>
<sequence>MQRMPDKIITSWSWRAQTQVTAGIPSGLQAGIVAAWIRFFDEAHGSQVQIRSTQSRVTCAHNT</sequence>
<reference evidence="1 2" key="1">
    <citation type="journal article" date="2011" name="J. Bacteriol.">
        <title>Whole-genome shotgun sequencing of the sulfur-oxidizing chemoautotroph Tetrathiobacter kashmirensis.</title>
        <authorList>
            <person name="Ghosh W."/>
            <person name="George A."/>
            <person name="Agarwal A."/>
            <person name="Raj P."/>
            <person name="Alam M."/>
            <person name="Pyne P."/>
            <person name="Das Gupta S.K."/>
        </authorList>
    </citation>
    <scope>NUCLEOTIDE SEQUENCE [LARGE SCALE GENOMIC DNA]</scope>
    <source>
        <strain evidence="1 2">WT001</strain>
    </source>
</reference>
<dbReference type="STRING" id="1036672.TKWG_23680"/>
<name>I3UH39_ADVKW</name>
<dbReference type="AlphaFoldDB" id="I3UH39"/>
<accession>I3UH39</accession>
<dbReference type="HOGENOM" id="CLU_2875633_0_0_4"/>
<dbReference type="EMBL" id="CP003555">
    <property type="protein sequence ID" value="AFK64327.1"/>
    <property type="molecule type" value="Genomic_DNA"/>
</dbReference>
<reference evidence="2" key="2">
    <citation type="journal article" date="2013" name="PLoS ONE">
        <title>Genome implosion elicits host-confinement in Alcaligenaceae: evidence from the comparative genomics of Tetrathiobacter kashmirensis, a pathogen in the making.</title>
        <authorList>
            <person name="Ghosh W."/>
            <person name="Alam M."/>
            <person name="Roy C."/>
            <person name="Pyne P."/>
            <person name="George A."/>
            <person name="Chakraborty R."/>
            <person name="Majumder S."/>
            <person name="Agarwal A."/>
            <person name="Chakraborty S."/>
            <person name="Majumdar S."/>
            <person name="Gupta S.K."/>
        </authorList>
    </citation>
    <scope>NUCLEOTIDE SEQUENCE [LARGE SCALE GENOMIC DNA]</scope>
    <source>
        <strain evidence="2">WT001</strain>
    </source>
</reference>
<dbReference type="Proteomes" id="UP000005267">
    <property type="component" value="Chromosome"/>
</dbReference>
<keyword evidence="2" id="KW-1185">Reference proteome</keyword>
<evidence type="ECO:0000313" key="2">
    <source>
        <dbReference type="Proteomes" id="UP000005267"/>
    </source>
</evidence>
<protein>
    <submittedName>
        <fullName evidence="1">Uncharacterized protein</fullName>
    </submittedName>
</protein>
<organism evidence="1 2">
    <name type="scientific">Advenella kashmirensis (strain DSM 17095 / LMG 22695 / WT001)</name>
    <name type="common">Tetrathiobacter kashmirensis</name>
    <dbReference type="NCBI Taxonomy" id="1036672"/>
    <lineage>
        <taxon>Bacteria</taxon>
        <taxon>Pseudomonadati</taxon>
        <taxon>Pseudomonadota</taxon>
        <taxon>Betaproteobacteria</taxon>
        <taxon>Burkholderiales</taxon>
        <taxon>Alcaligenaceae</taxon>
    </lineage>
</organism>
<gene>
    <name evidence="1" type="ordered locus">TKWG_23680</name>
</gene>